<gene>
    <name evidence="1" type="ORF">NQ318_005033</name>
</gene>
<name>A0AAV8Y8S2_9CUCU</name>
<sequence length="152" mass="17709">MNPDQYRSSPDGAFHRYRPSVSHPLFTGGEIIARRLISGGVLIARRLASGDLRYDGSQIWCDACNIPLMCWDRYDCRRHVNNVAHTTTKKWCIPEDPVHVQFTCDVDYLQYITYHRYSRINHSKSSGIITLKWSYPVAQRYVPTYHAYVKIL</sequence>
<evidence type="ECO:0000313" key="1">
    <source>
        <dbReference type="EMBL" id="KAJ8947554.1"/>
    </source>
</evidence>
<protein>
    <submittedName>
        <fullName evidence="1">Uncharacterized protein</fullName>
    </submittedName>
</protein>
<organism evidence="1 2">
    <name type="scientific">Aromia moschata</name>
    <dbReference type="NCBI Taxonomy" id="1265417"/>
    <lineage>
        <taxon>Eukaryota</taxon>
        <taxon>Metazoa</taxon>
        <taxon>Ecdysozoa</taxon>
        <taxon>Arthropoda</taxon>
        <taxon>Hexapoda</taxon>
        <taxon>Insecta</taxon>
        <taxon>Pterygota</taxon>
        <taxon>Neoptera</taxon>
        <taxon>Endopterygota</taxon>
        <taxon>Coleoptera</taxon>
        <taxon>Polyphaga</taxon>
        <taxon>Cucujiformia</taxon>
        <taxon>Chrysomeloidea</taxon>
        <taxon>Cerambycidae</taxon>
        <taxon>Cerambycinae</taxon>
        <taxon>Callichromatini</taxon>
        <taxon>Aromia</taxon>
    </lineage>
</organism>
<reference evidence="1" key="1">
    <citation type="journal article" date="2023" name="Insect Mol. Biol.">
        <title>Genome sequencing provides insights into the evolution of gene families encoding plant cell wall-degrading enzymes in longhorned beetles.</title>
        <authorList>
            <person name="Shin N.R."/>
            <person name="Okamura Y."/>
            <person name="Kirsch R."/>
            <person name="Pauchet Y."/>
        </authorList>
    </citation>
    <scope>NUCLEOTIDE SEQUENCE</scope>
    <source>
        <strain evidence="1">AMC_N1</strain>
    </source>
</reference>
<keyword evidence="2" id="KW-1185">Reference proteome</keyword>
<proteinExistence type="predicted"/>
<dbReference type="Proteomes" id="UP001162162">
    <property type="component" value="Unassembled WGS sequence"/>
</dbReference>
<dbReference type="AlphaFoldDB" id="A0AAV8Y8S2"/>
<accession>A0AAV8Y8S2</accession>
<dbReference type="EMBL" id="JAPWTK010000159">
    <property type="protein sequence ID" value="KAJ8947554.1"/>
    <property type="molecule type" value="Genomic_DNA"/>
</dbReference>
<comment type="caution">
    <text evidence="1">The sequence shown here is derived from an EMBL/GenBank/DDBJ whole genome shotgun (WGS) entry which is preliminary data.</text>
</comment>
<evidence type="ECO:0000313" key="2">
    <source>
        <dbReference type="Proteomes" id="UP001162162"/>
    </source>
</evidence>